<dbReference type="Pfam" id="PF10403">
    <property type="entry name" value="BHD_1"/>
    <property type="match status" value="1"/>
</dbReference>
<feature type="region of interest" description="Disordered" evidence="6">
    <location>
        <begin position="20"/>
        <end position="144"/>
    </location>
</feature>
<comment type="caution">
    <text evidence="10">The sequence shown here is derived from an EMBL/GenBank/DDBJ whole genome shotgun (WGS) entry which is preliminary data.</text>
</comment>
<dbReference type="PANTHER" id="PTHR12135:SF2">
    <property type="entry name" value="DNA REPAIR PROTEIN RAD34"/>
    <property type="match status" value="1"/>
</dbReference>
<dbReference type="Pfam" id="PF10405">
    <property type="entry name" value="BHD_3"/>
    <property type="match status" value="1"/>
</dbReference>
<gene>
    <name evidence="10" type="ORF">PPNO1_LOCUS705</name>
</gene>
<evidence type="ECO:0000259" key="8">
    <source>
        <dbReference type="SMART" id="SM01031"/>
    </source>
</evidence>
<comment type="subcellular location">
    <subcellularLocation>
        <location evidence="1">Nucleus</location>
    </subcellularLocation>
</comment>
<evidence type="ECO:0000259" key="9">
    <source>
        <dbReference type="SMART" id="SM01032"/>
    </source>
</evidence>
<dbReference type="SMART" id="SM01032">
    <property type="entry name" value="BHD_3"/>
    <property type="match status" value="1"/>
</dbReference>
<dbReference type="InterPro" id="IPR004583">
    <property type="entry name" value="DNA_repair_Rad4"/>
</dbReference>
<dbReference type="InterPro" id="IPR042488">
    <property type="entry name" value="Rad4_BHD3_sf"/>
</dbReference>
<dbReference type="GO" id="GO:0003697">
    <property type="term" value="F:single-stranded DNA binding"/>
    <property type="evidence" value="ECO:0007669"/>
    <property type="project" value="TreeGrafter"/>
</dbReference>
<sequence length="732" mass="81917">MFVTCYRVVSGRLRPVPHISQVAKAQRAEPPKASSASPAVPDRTGGSKLTPRKRTLFDDLDSAGTPSGSTAQIFNDDSSGDDDSELTSLSDIDFEDEALPSKRQRTAGAESEEEDGDDDDDDEDIEFEDVPVHPGPVPVPSGDLELTLRRDNRISLTAAFGKRAPPKLSERSGWRLIAFMLTKAYRADPRDAAKFGERIENLDELRRCAQRCEGSRDVGAQLFTALLRGIGMEARMVANLQPLGFGWTKLEEADAERGTGTSNFDLAADGPSAVTASATAGGPSSSSHSSRKAMPKKGRSARNKPAADSDSDDSLIETSAIARENAVKTYDKDLDFAHYWTEVQSPVTGKYIPVETLVKKLVGTNRELIESLEPRGSKAEKKRQVMAYVVAFSQDGTAKDVTIRYLKRQMLPGKTKGVRMPAKKIPVHNKHGKVKRYDEYDWFRRAMPTKMEKKEVKEGEETLQFYKTSQEYVLARHLKREEALQADALPVKMFKSKSKGQVNEEPVYLRSDVVQVKSAETWHKQGRVPLVGEVPLKRVPYRAATINRQRELAEAEAATGQKVLQGLYSLEQTDWIIPPPIKDGIIPKNEYGNIDLFVEHMCPEGAVHIPYRGGVRVCKRLQIDYAEAVIDFEFGHRMAVPVIQGVVIPEEHYDKVMEELQKDEVERARKEDEKRRKAALGMWRKLLMGMRIVQRVREEYGELDDSIHVFGHYRDSFGAAKVRAEDPPGHRR</sequence>
<evidence type="ECO:0000313" key="10">
    <source>
        <dbReference type="EMBL" id="CAI4210907.1"/>
    </source>
</evidence>
<dbReference type="GO" id="GO:0071942">
    <property type="term" value="C:XPC complex"/>
    <property type="evidence" value="ECO:0007669"/>
    <property type="project" value="TreeGrafter"/>
</dbReference>
<accession>A0A9P1M638</accession>
<dbReference type="SUPFAM" id="SSF54001">
    <property type="entry name" value="Cysteine proteinases"/>
    <property type="match status" value="1"/>
</dbReference>
<keyword evidence="3" id="KW-0227">DNA damage</keyword>
<feature type="domain" description="Rad4 beta-hairpin" evidence="7">
    <location>
        <begin position="456"/>
        <end position="514"/>
    </location>
</feature>
<feature type="compositionally biased region" description="Polar residues" evidence="6">
    <location>
        <begin position="64"/>
        <end position="77"/>
    </location>
</feature>
<feature type="compositionally biased region" description="Acidic residues" evidence="6">
    <location>
        <begin position="110"/>
        <end position="129"/>
    </location>
</feature>
<dbReference type="InterPro" id="IPR036985">
    <property type="entry name" value="Transglutaminase-like_sf"/>
</dbReference>
<dbReference type="OrthoDB" id="300780at2759"/>
<evidence type="ECO:0000256" key="2">
    <source>
        <dbReference type="ARBA" id="ARBA00009525"/>
    </source>
</evidence>
<keyword evidence="5" id="KW-0539">Nucleus</keyword>
<feature type="domain" description="Rad4 beta-hairpin" evidence="9">
    <location>
        <begin position="586"/>
        <end position="660"/>
    </location>
</feature>
<evidence type="ECO:0000256" key="4">
    <source>
        <dbReference type="ARBA" id="ARBA00023204"/>
    </source>
</evidence>
<dbReference type="GO" id="GO:0006298">
    <property type="term" value="P:mismatch repair"/>
    <property type="evidence" value="ECO:0007669"/>
    <property type="project" value="TreeGrafter"/>
</dbReference>
<dbReference type="EMBL" id="CALLCH030000001">
    <property type="protein sequence ID" value="CAI4210907.1"/>
    <property type="molecule type" value="Genomic_DNA"/>
</dbReference>
<proteinExistence type="inferred from homology"/>
<dbReference type="SMART" id="SM01031">
    <property type="entry name" value="BHD_2"/>
    <property type="match status" value="1"/>
</dbReference>
<dbReference type="GO" id="GO:0003684">
    <property type="term" value="F:damaged DNA binding"/>
    <property type="evidence" value="ECO:0007669"/>
    <property type="project" value="InterPro"/>
</dbReference>
<evidence type="ECO:0000259" key="7">
    <source>
        <dbReference type="SMART" id="SM01030"/>
    </source>
</evidence>
<dbReference type="Gene3D" id="3.30.70.2460">
    <property type="entry name" value="Rad4, beta-hairpin domain BHD3"/>
    <property type="match status" value="1"/>
</dbReference>
<name>A0A9P1M638_9PEZI</name>
<protein>
    <recommendedName>
        <fullName evidence="12">Rad4-domain-containing protein</fullName>
    </recommendedName>
</protein>
<dbReference type="GO" id="GO:0006289">
    <property type="term" value="P:nucleotide-excision repair"/>
    <property type="evidence" value="ECO:0007669"/>
    <property type="project" value="InterPro"/>
</dbReference>
<keyword evidence="11" id="KW-1185">Reference proteome</keyword>
<comment type="similarity">
    <text evidence="2">Belongs to the XPC family.</text>
</comment>
<feature type="region of interest" description="Disordered" evidence="6">
    <location>
        <begin position="258"/>
        <end position="315"/>
    </location>
</feature>
<dbReference type="Pfam" id="PF10404">
    <property type="entry name" value="BHD_2"/>
    <property type="match status" value="1"/>
</dbReference>
<organism evidence="10 11">
    <name type="scientific">Parascedosporium putredinis</name>
    <dbReference type="NCBI Taxonomy" id="1442378"/>
    <lineage>
        <taxon>Eukaryota</taxon>
        <taxon>Fungi</taxon>
        <taxon>Dikarya</taxon>
        <taxon>Ascomycota</taxon>
        <taxon>Pezizomycotina</taxon>
        <taxon>Sordariomycetes</taxon>
        <taxon>Hypocreomycetidae</taxon>
        <taxon>Microascales</taxon>
        <taxon>Microascaceae</taxon>
        <taxon>Parascedosporium</taxon>
    </lineage>
</organism>
<dbReference type="InterPro" id="IPR018326">
    <property type="entry name" value="Rad4_beta-hairpin_dom1"/>
</dbReference>
<dbReference type="GO" id="GO:0005737">
    <property type="term" value="C:cytoplasm"/>
    <property type="evidence" value="ECO:0007669"/>
    <property type="project" value="TreeGrafter"/>
</dbReference>
<dbReference type="InterPro" id="IPR038765">
    <property type="entry name" value="Papain-like_cys_pep_sf"/>
</dbReference>
<dbReference type="InterPro" id="IPR018328">
    <property type="entry name" value="Rad4_beta-hairpin_dom3"/>
</dbReference>
<dbReference type="Proteomes" id="UP000838763">
    <property type="component" value="Unassembled WGS sequence"/>
</dbReference>
<dbReference type="Gene3D" id="2.20.20.110">
    <property type="entry name" value="Rad4, beta-hairpin domain BHD1"/>
    <property type="match status" value="1"/>
</dbReference>
<dbReference type="Pfam" id="PF03835">
    <property type="entry name" value="Rad4"/>
    <property type="match status" value="1"/>
</dbReference>
<feature type="compositionally biased region" description="Basic residues" evidence="6">
    <location>
        <begin position="289"/>
        <end position="302"/>
    </location>
</feature>
<evidence type="ECO:0000256" key="3">
    <source>
        <dbReference type="ARBA" id="ARBA00022763"/>
    </source>
</evidence>
<dbReference type="InterPro" id="IPR018325">
    <property type="entry name" value="Rad4/PNGase_transGLS-fold"/>
</dbReference>
<reference evidence="10" key="1">
    <citation type="submission" date="2022-11" db="EMBL/GenBank/DDBJ databases">
        <authorList>
            <person name="Scott C."/>
            <person name="Bruce N."/>
        </authorList>
    </citation>
    <scope>NUCLEOTIDE SEQUENCE</scope>
</reference>
<evidence type="ECO:0008006" key="12">
    <source>
        <dbReference type="Google" id="ProtNLM"/>
    </source>
</evidence>
<dbReference type="Gene3D" id="3.90.260.10">
    <property type="entry name" value="Transglutaminase-like"/>
    <property type="match status" value="1"/>
</dbReference>
<feature type="compositionally biased region" description="Low complexity" evidence="6">
    <location>
        <begin position="271"/>
        <end position="288"/>
    </location>
</feature>
<evidence type="ECO:0000313" key="11">
    <source>
        <dbReference type="Proteomes" id="UP000838763"/>
    </source>
</evidence>
<evidence type="ECO:0000256" key="6">
    <source>
        <dbReference type="SAM" id="MobiDB-lite"/>
    </source>
</evidence>
<dbReference type="SMART" id="SM01030">
    <property type="entry name" value="BHD_1"/>
    <property type="match status" value="1"/>
</dbReference>
<dbReference type="FunFam" id="3.30.70.2460:FF:000001">
    <property type="entry name" value="DNA repair protein Rad4 family"/>
    <property type="match status" value="1"/>
</dbReference>
<feature type="domain" description="Rad4 beta-hairpin" evidence="8">
    <location>
        <begin position="516"/>
        <end position="579"/>
    </location>
</feature>
<dbReference type="InterPro" id="IPR018327">
    <property type="entry name" value="BHD_2"/>
</dbReference>
<dbReference type="GO" id="GO:0000111">
    <property type="term" value="C:nucleotide-excision repair factor 2 complex"/>
    <property type="evidence" value="ECO:0007669"/>
    <property type="project" value="TreeGrafter"/>
</dbReference>
<evidence type="ECO:0000256" key="5">
    <source>
        <dbReference type="ARBA" id="ARBA00023242"/>
    </source>
</evidence>
<keyword evidence="4" id="KW-0234">DNA repair</keyword>
<dbReference type="PANTHER" id="PTHR12135">
    <property type="entry name" value="DNA REPAIR PROTEIN XP-C / RAD4"/>
    <property type="match status" value="1"/>
</dbReference>
<dbReference type="AlphaFoldDB" id="A0A9P1M638"/>
<evidence type="ECO:0000256" key="1">
    <source>
        <dbReference type="ARBA" id="ARBA00004123"/>
    </source>
</evidence>